<accession>A0A9P6GTI5</accession>
<evidence type="ECO:0000313" key="1">
    <source>
        <dbReference type="EMBL" id="KAF9741284.1"/>
    </source>
</evidence>
<gene>
    <name evidence="1" type="ORF">PMIN01_00823</name>
</gene>
<dbReference type="EMBL" id="WJXW01000001">
    <property type="protein sequence ID" value="KAF9741284.1"/>
    <property type="molecule type" value="Genomic_DNA"/>
</dbReference>
<dbReference type="AlphaFoldDB" id="A0A9P6GTI5"/>
<evidence type="ECO:0000313" key="2">
    <source>
        <dbReference type="Proteomes" id="UP000756921"/>
    </source>
</evidence>
<comment type="caution">
    <text evidence="1">The sequence shown here is derived from an EMBL/GenBank/DDBJ whole genome shotgun (WGS) entry which is preliminary data.</text>
</comment>
<dbReference type="Proteomes" id="UP000756921">
    <property type="component" value="Unassembled WGS sequence"/>
</dbReference>
<dbReference type="OrthoDB" id="10414330at2759"/>
<organism evidence="1 2">
    <name type="scientific">Paraphaeosphaeria minitans</name>
    <dbReference type="NCBI Taxonomy" id="565426"/>
    <lineage>
        <taxon>Eukaryota</taxon>
        <taxon>Fungi</taxon>
        <taxon>Dikarya</taxon>
        <taxon>Ascomycota</taxon>
        <taxon>Pezizomycotina</taxon>
        <taxon>Dothideomycetes</taxon>
        <taxon>Pleosporomycetidae</taxon>
        <taxon>Pleosporales</taxon>
        <taxon>Massarineae</taxon>
        <taxon>Didymosphaeriaceae</taxon>
        <taxon>Paraphaeosphaeria</taxon>
    </lineage>
</organism>
<protein>
    <submittedName>
        <fullName evidence="1">Uncharacterized protein</fullName>
    </submittedName>
</protein>
<name>A0A9P6GTI5_9PLEO</name>
<sequence>MLFWKFRSGSPANQALLLASSSLCGPLKGSAGLRLGQRRLWLHCRRAIASRIQLQPAHHARFRAGARNFSVSPPAAMTKGSTEAPPAAFGLLSELPALDSPAAFTSPAISKFVCPLSRLSVGSFPIA</sequence>
<proteinExistence type="predicted"/>
<keyword evidence="2" id="KW-1185">Reference proteome</keyword>
<reference evidence="1" key="1">
    <citation type="journal article" date="2020" name="Mol. Plant Microbe Interact.">
        <title>Genome Sequence of the Biocontrol Agent Coniothyrium minitans strain Conio (IMI 134523).</title>
        <authorList>
            <person name="Patel D."/>
            <person name="Shittu T.A."/>
            <person name="Baroncelli R."/>
            <person name="Muthumeenakshi S."/>
            <person name="Osborne T.H."/>
            <person name="Janganan T.K."/>
            <person name="Sreenivasaprasad S."/>
        </authorList>
    </citation>
    <scope>NUCLEOTIDE SEQUENCE</scope>
    <source>
        <strain evidence="1">Conio</strain>
    </source>
</reference>